<dbReference type="EMBL" id="FQVL01000002">
    <property type="protein sequence ID" value="SHE66873.1"/>
    <property type="molecule type" value="Genomic_DNA"/>
</dbReference>
<gene>
    <name evidence="3" type="ORF">SAMN05444392_102302</name>
</gene>
<keyword evidence="1" id="KW-0472">Membrane</keyword>
<evidence type="ECO:0000259" key="2">
    <source>
        <dbReference type="Pfam" id="PF13471"/>
    </source>
</evidence>
<dbReference type="InterPro" id="IPR032708">
    <property type="entry name" value="McjB_C"/>
</dbReference>
<sequence>MDYYQSMMTGSSENISTSKLTLLQLFKVIYSTVISIIKYHNVGAIKLMHQETKVMRKQSYEDYLFARKITTLTFAILNIFRKDKALCIERASVLCYVLRNLNIEAQVVIGSKSAMNSTLDFPYHAWVEAFGIPVSDPSGVKNHFNELHRFPKMAGD</sequence>
<dbReference type="RefSeq" id="WP_073153777.1">
    <property type="nucleotide sequence ID" value="NZ_FQVL01000002.1"/>
</dbReference>
<name>A0A1M4VD80_9BACL</name>
<evidence type="ECO:0000313" key="3">
    <source>
        <dbReference type="EMBL" id="SHE66873.1"/>
    </source>
</evidence>
<dbReference type="STRING" id="112248.SAMN05444392_102302"/>
<evidence type="ECO:0000256" key="1">
    <source>
        <dbReference type="SAM" id="Phobius"/>
    </source>
</evidence>
<feature type="domain" description="Microcin J25-processing protein McjB C-terminal" evidence="2">
    <location>
        <begin position="74"/>
        <end position="147"/>
    </location>
</feature>
<keyword evidence="4" id="KW-1185">Reference proteome</keyword>
<dbReference type="InterPro" id="IPR038765">
    <property type="entry name" value="Papain-like_cys_pep_sf"/>
</dbReference>
<keyword evidence="1" id="KW-0812">Transmembrane</keyword>
<organism evidence="3 4">
    <name type="scientific">Seinonella peptonophila</name>
    <dbReference type="NCBI Taxonomy" id="112248"/>
    <lineage>
        <taxon>Bacteria</taxon>
        <taxon>Bacillati</taxon>
        <taxon>Bacillota</taxon>
        <taxon>Bacilli</taxon>
        <taxon>Bacillales</taxon>
        <taxon>Thermoactinomycetaceae</taxon>
        <taxon>Seinonella</taxon>
    </lineage>
</organism>
<dbReference type="Proteomes" id="UP000184476">
    <property type="component" value="Unassembled WGS sequence"/>
</dbReference>
<feature type="transmembrane region" description="Helical" evidence="1">
    <location>
        <begin position="20"/>
        <end position="39"/>
    </location>
</feature>
<dbReference type="Gene3D" id="3.10.620.30">
    <property type="match status" value="1"/>
</dbReference>
<evidence type="ECO:0000313" key="4">
    <source>
        <dbReference type="Proteomes" id="UP000184476"/>
    </source>
</evidence>
<dbReference type="AlphaFoldDB" id="A0A1M4VD80"/>
<proteinExistence type="predicted"/>
<keyword evidence="1" id="KW-1133">Transmembrane helix</keyword>
<reference evidence="3 4" key="1">
    <citation type="submission" date="2016-11" db="EMBL/GenBank/DDBJ databases">
        <authorList>
            <person name="Jaros S."/>
            <person name="Januszkiewicz K."/>
            <person name="Wedrychowicz H."/>
        </authorList>
    </citation>
    <scope>NUCLEOTIDE SEQUENCE [LARGE SCALE GENOMIC DNA]</scope>
    <source>
        <strain evidence="3 4">DSM 44666</strain>
    </source>
</reference>
<dbReference type="Pfam" id="PF13471">
    <property type="entry name" value="Transglut_core3"/>
    <property type="match status" value="1"/>
</dbReference>
<protein>
    <submittedName>
        <fullName evidence="3">Transglutaminase-like superfamily protein</fullName>
    </submittedName>
</protein>
<accession>A0A1M4VD80</accession>
<dbReference type="SUPFAM" id="SSF54001">
    <property type="entry name" value="Cysteine proteinases"/>
    <property type="match status" value="1"/>
</dbReference>